<feature type="transmembrane region" description="Helical" evidence="14">
    <location>
        <begin position="235"/>
        <end position="259"/>
    </location>
</feature>
<name>Q2ABA0_MONDO</name>
<dbReference type="EMBL" id="AB249745">
    <property type="protein sequence ID" value="BAE80367.1"/>
    <property type="molecule type" value="Genomic_DNA"/>
</dbReference>
<evidence type="ECO:0000313" key="15">
    <source>
        <dbReference type="EMBL" id="BAE80367.1"/>
    </source>
</evidence>
<dbReference type="PANTHER" id="PTHR11394">
    <property type="entry name" value="TASTE RECEPTOR TYPE 2"/>
    <property type="match status" value="1"/>
</dbReference>
<evidence type="ECO:0000256" key="14">
    <source>
        <dbReference type="SAM" id="Phobius"/>
    </source>
</evidence>
<dbReference type="GO" id="GO:0016020">
    <property type="term" value="C:membrane"/>
    <property type="evidence" value="ECO:0007669"/>
    <property type="project" value="UniProtKB-SubCell"/>
</dbReference>
<proteinExistence type="inferred from homology"/>
<feature type="transmembrane region" description="Helical" evidence="14">
    <location>
        <begin position="91"/>
        <end position="109"/>
    </location>
</feature>
<feature type="transmembrane region" description="Helical" evidence="14">
    <location>
        <begin position="6"/>
        <end position="30"/>
    </location>
</feature>
<dbReference type="PANTHER" id="PTHR11394:SF58">
    <property type="entry name" value="TASTE RECEPTOR TYPE 2 MEMBER 7"/>
    <property type="match status" value="1"/>
</dbReference>
<evidence type="ECO:0000256" key="3">
    <source>
        <dbReference type="ARBA" id="ARBA00022480"/>
    </source>
</evidence>
<keyword evidence="3 13" id="KW-0919">Taste</keyword>
<feature type="transmembrane region" description="Helical" evidence="14">
    <location>
        <begin position="42"/>
        <end position="71"/>
    </location>
</feature>
<evidence type="ECO:0000256" key="1">
    <source>
        <dbReference type="ARBA" id="ARBA00004141"/>
    </source>
</evidence>
<feature type="transmembrane region" description="Helical" evidence="14">
    <location>
        <begin position="183"/>
        <end position="205"/>
    </location>
</feature>
<feature type="transmembrane region" description="Helical" evidence="14">
    <location>
        <begin position="129"/>
        <end position="149"/>
    </location>
</feature>
<keyword evidence="11 13" id="KW-0807">Transducer</keyword>
<keyword evidence="7 13" id="KW-0297">G-protein coupled receptor</keyword>
<evidence type="ECO:0000256" key="5">
    <source>
        <dbReference type="ARBA" id="ARBA00022692"/>
    </source>
</evidence>
<dbReference type="KEGG" id="mdo:664669"/>
<dbReference type="eggNOG" id="ENOG502SKRK">
    <property type="taxonomic scope" value="Eukaryota"/>
</dbReference>
<evidence type="ECO:0000256" key="6">
    <source>
        <dbReference type="ARBA" id="ARBA00022989"/>
    </source>
</evidence>
<keyword evidence="5 13" id="KW-0812">Transmembrane</keyword>
<dbReference type="Gene3D" id="1.20.1070.10">
    <property type="entry name" value="Rhodopsin 7-helix transmembrane proteins"/>
    <property type="match status" value="1"/>
</dbReference>
<keyword evidence="8 13" id="KW-0472">Membrane</keyword>
<protein>
    <recommendedName>
        <fullName evidence="13">Taste receptor type 2</fullName>
    </recommendedName>
</protein>
<dbReference type="HOGENOM" id="CLU_072337_3_0_1"/>
<evidence type="ECO:0000256" key="12">
    <source>
        <dbReference type="RuleBase" id="RU004423"/>
    </source>
</evidence>
<accession>Q2ABA0</accession>
<evidence type="ECO:0000256" key="9">
    <source>
        <dbReference type="ARBA" id="ARBA00023170"/>
    </source>
</evidence>
<evidence type="ECO:0000256" key="11">
    <source>
        <dbReference type="ARBA" id="ARBA00023224"/>
    </source>
</evidence>
<dbReference type="Pfam" id="PF05296">
    <property type="entry name" value="TAS2R"/>
    <property type="match status" value="1"/>
</dbReference>
<dbReference type="CDD" id="cd13950">
    <property type="entry name" value="7tm_TAS2R"/>
    <property type="match status" value="1"/>
</dbReference>
<dbReference type="FunFam" id="1.20.1070.10:FF:000042">
    <property type="entry name" value="Taste receptor type 2 member 7"/>
    <property type="match status" value="1"/>
</dbReference>
<organism evidence="15">
    <name type="scientific">Monodelphis domestica</name>
    <name type="common">Gray short-tailed opossum</name>
    <dbReference type="NCBI Taxonomy" id="13616"/>
    <lineage>
        <taxon>Eukaryota</taxon>
        <taxon>Metazoa</taxon>
        <taxon>Chordata</taxon>
        <taxon>Craniata</taxon>
        <taxon>Vertebrata</taxon>
        <taxon>Euteleostomi</taxon>
        <taxon>Mammalia</taxon>
        <taxon>Metatheria</taxon>
        <taxon>Didelphimorphia</taxon>
        <taxon>Didelphidae</taxon>
        <taxon>Monodelphis</taxon>
    </lineage>
</organism>
<dbReference type="OrthoDB" id="8876749at2759"/>
<dbReference type="GeneID" id="664669"/>
<dbReference type="GO" id="GO:0004930">
    <property type="term" value="F:G protein-coupled receptor activity"/>
    <property type="evidence" value="ECO:0007669"/>
    <property type="project" value="UniProtKB-KW"/>
</dbReference>
<dbReference type="SUPFAM" id="SSF81321">
    <property type="entry name" value="Family A G protein-coupled receptor-like"/>
    <property type="match status" value="1"/>
</dbReference>
<dbReference type="RefSeq" id="NP_001034951.1">
    <property type="nucleotide sequence ID" value="NM_001039862.1"/>
</dbReference>
<keyword evidence="4 13" id="KW-0716">Sensory transduction</keyword>
<dbReference type="CTD" id="664669"/>
<evidence type="ECO:0000256" key="10">
    <source>
        <dbReference type="ARBA" id="ARBA00023180"/>
    </source>
</evidence>
<keyword evidence="6 14" id="KW-1133">Transmembrane helix</keyword>
<sequence length="311" mass="36196">MPNAMKTIFMIMIIGLFMMGILGNGFIGLVNFTDWVKRRKIYLVDFILTGLAITRIGLLFSLLLNGFLVVFHPEVYEYANIMRIMDNFWTISNYLSVWFATCLSIFYCLKIANFSHFLFLWLKWRINRVIPIILLASLFMSVFINFPIIEKFNEDFRSLVSRRNKRNTPILQMNNSTYFNTLVFLNLGTLFPFTVSLISFFLLILSMWRHTRKIKLNAMNGRDPSTEIHLRAMKAIISFLILFIIYCLAFLIATSSYFFPESELAMIFGEIIAVIYPSGHSFILILGNIKLRQTSLSVLQQMKNCLKGRNP</sequence>
<comment type="subcellular location">
    <subcellularLocation>
        <location evidence="1 13">Membrane</location>
        <topology evidence="1 13">Multi-pass membrane protein</topology>
    </subcellularLocation>
</comment>
<feature type="transmembrane region" description="Helical" evidence="14">
    <location>
        <begin position="265"/>
        <end position="286"/>
    </location>
</feature>
<keyword evidence="9 13" id="KW-0675">Receptor</keyword>
<reference evidence="15" key="1">
    <citation type="journal article" date="2006" name="Mol. Biol. Evol.">
        <title>Lineage-specific expansions and contractions of the bitter taste receptor gene repertoire in vertebrates.</title>
        <authorList>
            <consortium name="SMBE Tri-National Young Investigators"/>
            <person name="Go Y."/>
        </authorList>
    </citation>
    <scope>NUCLEOTIDE SEQUENCE</scope>
</reference>
<dbReference type="AlphaFoldDB" id="Q2ABA0"/>
<evidence type="ECO:0000256" key="7">
    <source>
        <dbReference type="ARBA" id="ARBA00023040"/>
    </source>
</evidence>
<keyword evidence="10" id="KW-0325">Glycoprotein</keyword>
<comment type="similarity">
    <text evidence="2 12">Belongs to the G-protein coupled receptor T2R family.</text>
</comment>
<dbReference type="GO" id="GO:0033038">
    <property type="term" value="F:bitter taste receptor activity"/>
    <property type="evidence" value="ECO:0007669"/>
    <property type="project" value="InterPro"/>
</dbReference>
<dbReference type="InterPro" id="IPR007960">
    <property type="entry name" value="TAS2R"/>
</dbReference>
<evidence type="ECO:0000256" key="4">
    <source>
        <dbReference type="ARBA" id="ARBA00022606"/>
    </source>
</evidence>
<evidence type="ECO:0000256" key="8">
    <source>
        <dbReference type="ARBA" id="ARBA00023136"/>
    </source>
</evidence>
<evidence type="ECO:0000256" key="13">
    <source>
        <dbReference type="RuleBase" id="RU004424"/>
    </source>
</evidence>
<evidence type="ECO:0000256" key="2">
    <source>
        <dbReference type="ARBA" id="ARBA00007376"/>
    </source>
</evidence>